<proteinExistence type="predicted"/>
<organism evidence="2 3">
    <name type="scientific">Trichodelitschia bisporula</name>
    <dbReference type="NCBI Taxonomy" id="703511"/>
    <lineage>
        <taxon>Eukaryota</taxon>
        <taxon>Fungi</taxon>
        <taxon>Dikarya</taxon>
        <taxon>Ascomycota</taxon>
        <taxon>Pezizomycotina</taxon>
        <taxon>Dothideomycetes</taxon>
        <taxon>Dothideomycetes incertae sedis</taxon>
        <taxon>Phaeotrichales</taxon>
        <taxon>Phaeotrichaceae</taxon>
        <taxon>Trichodelitschia</taxon>
    </lineage>
</organism>
<dbReference type="AlphaFoldDB" id="A0A6G1HJE2"/>
<evidence type="ECO:0000313" key="2">
    <source>
        <dbReference type="EMBL" id="KAF2395976.1"/>
    </source>
</evidence>
<dbReference type="EMBL" id="ML996709">
    <property type="protein sequence ID" value="KAF2395976.1"/>
    <property type="molecule type" value="Genomic_DNA"/>
</dbReference>
<feature type="compositionally biased region" description="Polar residues" evidence="1">
    <location>
        <begin position="30"/>
        <end position="45"/>
    </location>
</feature>
<reference evidence="2" key="1">
    <citation type="journal article" date="2020" name="Stud. Mycol.">
        <title>101 Dothideomycetes genomes: a test case for predicting lifestyles and emergence of pathogens.</title>
        <authorList>
            <person name="Haridas S."/>
            <person name="Albert R."/>
            <person name="Binder M."/>
            <person name="Bloem J."/>
            <person name="Labutti K."/>
            <person name="Salamov A."/>
            <person name="Andreopoulos B."/>
            <person name="Baker S."/>
            <person name="Barry K."/>
            <person name="Bills G."/>
            <person name="Bluhm B."/>
            <person name="Cannon C."/>
            <person name="Castanera R."/>
            <person name="Culley D."/>
            <person name="Daum C."/>
            <person name="Ezra D."/>
            <person name="Gonzalez J."/>
            <person name="Henrissat B."/>
            <person name="Kuo A."/>
            <person name="Liang C."/>
            <person name="Lipzen A."/>
            <person name="Lutzoni F."/>
            <person name="Magnuson J."/>
            <person name="Mondo S."/>
            <person name="Nolan M."/>
            <person name="Ohm R."/>
            <person name="Pangilinan J."/>
            <person name="Park H.-J."/>
            <person name="Ramirez L."/>
            <person name="Alfaro M."/>
            <person name="Sun H."/>
            <person name="Tritt A."/>
            <person name="Yoshinaga Y."/>
            <person name="Zwiers L.-H."/>
            <person name="Turgeon B."/>
            <person name="Goodwin S."/>
            <person name="Spatafora J."/>
            <person name="Crous P."/>
            <person name="Grigoriev I."/>
        </authorList>
    </citation>
    <scope>NUCLEOTIDE SEQUENCE</scope>
    <source>
        <strain evidence="2">CBS 262.69</strain>
    </source>
</reference>
<evidence type="ECO:0000313" key="3">
    <source>
        <dbReference type="Proteomes" id="UP000799640"/>
    </source>
</evidence>
<accession>A0A6G1HJE2</accession>
<name>A0A6G1HJE2_9PEZI</name>
<keyword evidence="3" id="KW-1185">Reference proteome</keyword>
<gene>
    <name evidence="2" type="ORF">EJ06DRAFT_251772</name>
</gene>
<evidence type="ECO:0000256" key="1">
    <source>
        <dbReference type="SAM" id="MobiDB-lite"/>
    </source>
</evidence>
<sequence length="136" mass="14516">MAPLEWCIRPFADPSESAEPRCQAQPPCGGSSSVTPKGSESQSLQEPMDQANCKGPTLAASNCELERAPEEKDVEEKNGEGEVYAVTEHFKTHSKAQTTGTATLCNLSHQHLVRMERCKATSSTSSIPLGTGPSVL</sequence>
<dbReference type="Proteomes" id="UP000799640">
    <property type="component" value="Unassembled WGS sequence"/>
</dbReference>
<protein>
    <submittedName>
        <fullName evidence="2">Uncharacterized protein</fullName>
    </submittedName>
</protein>
<feature type="region of interest" description="Disordered" evidence="1">
    <location>
        <begin position="13"/>
        <end position="56"/>
    </location>
</feature>